<dbReference type="EMBL" id="CADCVW010000069">
    <property type="protein sequence ID" value="CAA9506057.1"/>
    <property type="molecule type" value="Genomic_DNA"/>
</dbReference>
<reference evidence="2" key="1">
    <citation type="submission" date="2020-02" db="EMBL/GenBank/DDBJ databases">
        <authorList>
            <person name="Meier V. D."/>
        </authorList>
    </citation>
    <scope>NUCLEOTIDE SEQUENCE</scope>
    <source>
        <strain evidence="2">AVDCRST_MAG39</strain>
    </source>
</reference>
<dbReference type="InterPro" id="IPR037401">
    <property type="entry name" value="SnoaL-like"/>
</dbReference>
<organism evidence="2">
    <name type="scientific">uncultured Sphingomonadaceae bacterium</name>
    <dbReference type="NCBI Taxonomy" id="169976"/>
    <lineage>
        <taxon>Bacteria</taxon>
        <taxon>Pseudomonadati</taxon>
        <taxon>Pseudomonadota</taxon>
        <taxon>Alphaproteobacteria</taxon>
        <taxon>Sphingomonadales</taxon>
        <taxon>Sphingomonadaceae</taxon>
        <taxon>environmental samples</taxon>
    </lineage>
</organism>
<dbReference type="AlphaFoldDB" id="A0A6J4SV29"/>
<feature type="domain" description="SnoaL-like" evidence="1">
    <location>
        <begin position="5"/>
        <end position="101"/>
    </location>
</feature>
<protein>
    <recommendedName>
        <fullName evidence="1">SnoaL-like domain-containing protein</fullName>
    </recommendedName>
</protein>
<sequence>MDPIARWHEYMRTDDPALLDALLADDVMFQSPAVHTPQVGKAVAFKYLRAAAQVLGEGGFRYLDEWRAEQSAVLEFECVVDGLQVNGVDIVHWNERGLITRFKVMIRPMKALHAVVPRMSAALGMTPAPAQPS</sequence>
<evidence type="ECO:0000313" key="2">
    <source>
        <dbReference type="EMBL" id="CAA9506057.1"/>
    </source>
</evidence>
<evidence type="ECO:0000259" key="1">
    <source>
        <dbReference type="Pfam" id="PF12680"/>
    </source>
</evidence>
<dbReference type="SUPFAM" id="SSF54427">
    <property type="entry name" value="NTF2-like"/>
    <property type="match status" value="1"/>
</dbReference>
<dbReference type="Pfam" id="PF12680">
    <property type="entry name" value="SnoaL_2"/>
    <property type="match status" value="1"/>
</dbReference>
<proteinExistence type="predicted"/>
<dbReference type="Gene3D" id="3.10.450.50">
    <property type="match status" value="1"/>
</dbReference>
<name>A0A6J4SV29_9SPHN</name>
<accession>A0A6J4SV29</accession>
<dbReference type="InterPro" id="IPR032710">
    <property type="entry name" value="NTF2-like_dom_sf"/>
</dbReference>
<gene>
    <name evidence="2" type="ORF">AVDCRST_MAG39-1680</name>
</gene>